<keyword evidence="3" id="KW-1185">Reference proteome</keyword>
<accession>A0ABU4W5Z7</accession>
<gene>
    <name evidence="2" type="ORF">RFV38_00310</name>
</gene>
<feature type="transmembrane region" description="Helical" evidence="1">
    <location>
        <begin position="29"/>
        <end position="48"/>
    </location>
</feature>
<proteinExistence type="predicted"/>
<dbReference type="EMBL" id="JAVIKH010000001">
    <property type="protein sequence ID" value="MDX8334951.1"/>
    <property type="molecule type" value="Genomic_DNA"/>
</dbReference>
<feature type="transmembrane region" description="Helical" evidence="1">
    <location>
        <begin position="5"/>
        <end position="23"/>
    </location>
</feature>
<feature type="transmembrane region" description="Helical" evidence="1">
    <location>
        <begin position="60"/>
        <end position="79"/>
    </location>
</feature>
<evidence type="ECO:0000313" key="3">
    <source>
        <dbReference type="Proteomes" id="UP001279681"/>
    </source>
</evidence>
<keyword evidence="1" id="KW-0812">Transmembrane</keyword>
<protein>
    <submittedName>
        <fullName evidence="2">Uncharacterized protein</fullName>
    </submittedName>
</protein>
<evidence type="ECO:0000256" key="1">
    <source>
        <dbReference type="SAM" id="Phobius"/>
    </source>
</evidence>
<dbReference type="Proteomes" id="UP001279681">
    <property type="component" value="Unassembled WGS sequence"/>
</dbReference>
<name>A0ABU4W5Z7_9FUSO</name>
<dbReference type="RefSeq" id="WP_320312364.1">
    <property type="nucleotide sequence ID" value="NZ_JAVIKH010000001.1"/>
</dbReference>
<keyword evidence="1" id="KW-0472">Membrane</keyword>
<comment type="caution">
    <text evidence="2">The sequence shown here is derived from an EMBL/GenBank/DDBJ whole genome shotgun (WGS) entry which is preliminary data.</text>
</comment>
<keyword evidence="1" id="KW-1133">Transmembrane helix</keyword>
<evidence type="ECO:0000313" key="2">
    <source>
        <dbReference type="EMBL" id="MDX8334951.1"/>
    </source>
</evidence>
<sequence length="292" mass="34835">MKIKYLLFVLFFCLMDLFLFLYFQKDLLVFRSSFWIGHFVLALLFIYLNNKLLQGKEFDIFILIFPAVGYILLFISSFLNFQKHFESEVEINENLNKYILDGEKEIIVNQSIDLNLIGAYDILSVGTPADKKNFLINFETQDLNFKIEVLQKALWDSDIEVIHYAATEINKIDENFQNIIKEENIKGNLNSLCEVYFKYCTSGLLIGEVLEFYQNKFIDFIKQKDKLNGEDSYKLLVVYNSMKKYKECDELIKRIYKNKSYNKKILDFIKNYYYNLNDYKMLKEVETWQESV</sequence>
<organism evidence="2 3">
    <name type="scientific">Candidatus Cetobacterium colombiensis</name>
    <dbReference type="NCBI Taxonomy" id="3073100"/>
    <lineage>
        <taxon>Bacteria</taxon>
        <taxon>Fusobacteriati</taxon>
        <taxon>Fusobacteriota</taxon>
        <taxon>Fusobacteriia</taxon>
        <taxon>Fusobacteriales</taxon>
        <taxon>Fusobacteriaceae</taxon>
        <taxon>Cetobacterium</taxon>
    </lineage>
</organism>
<reference evidence="3" key="1">
    <citation type="submission" date="2023-07" db="EMBL/GenBank/DDBJ databases">
        <authorList>
            <person name="Colorado M.A."/>
            <person name="Villamil L.M."/>
            <person name="Melo J.F."/>
            <person name="Rodriguez J.A."/>
            <person name="Ruiz R.Y."/>
        </authorList>
    </citation>
    <scope>NUCLEOTIDE SEQUENCE [LARGE SCALE GENOMIC DNA]</scope>
    <source>
        <strain evidence="3">C33</strain>
    </source>
</reference>